<sequence length="207" mass="22787">MRLSNILTALLTTAFALPHDGKQARDVATGDQLDARDGPAAVDARDEVTHLAERNPAPLYMLGLGGQVHTSAPRSPWTAVAALQNIINERNGPSNQLLVDGDYGPKTAAEVERYQRAWTPSFVKPYFAQDELLGKLLQVGYSGSPTRYITALQLLLQMWYYDDVEVNGKWSSSYASLVDFQRKGGIPAQYRGRVGRCTWSLLFGGVE</sequence>
<dbReference type="InterPro" id="IPR036366">
    <property type="entry name" value="PGBDSf"/>
</dbReference>
<evidence type="ECO:0000313" key="2">
    <source>
        <dbReference type="EMBL" id="WOO79970.1"/>
    </source>
</evidence>
<reference evidence="2" key="1">
    <citation type="submission" date="2023-10" db="EMBL/GenBank/DDBJ databases">
        <authorList>
            <person name="Noh H."/>
        </authorList>
    </citation>
    <scope>NUCLEOTIDE SEQUENCE</scope>
    <source>
        <strain evidence="2">DUCC4014</strain>
    </source>
</reference>
<evidence type="ECO:0008006" key="4">
    <source>
        <dbReference type="Google" id="ProtNLM"/>
    </source>
</evidence>
<evidence type="ECO:0000256" key="1">
    <source>
        <dbReference type="SAM" id="SignalP"/>
    </source>
</evidence>
<feature type="signal peptide" evidence="1">
    <location>
        <begin position="1"/>
        <end position="16"/>
    </location>
</feature>
<dbReference type="RefSeq" id="XP_062626002.1">
    <property type="nucleotide sequence ID" value="XM_062770018.1"/>
</dbReference>
<proteinExistence type="predicted"/>
<dbReference type="AlphaFoldDB" id="A0AAF0Y4G7"/>
<dbReference type="Proteomes" id="UP000827549">
    <property type="component" value="Chromosome 2"/>
</dbReference>
<gene>
    <name evidence="2" type="ORF">LOC62_02G003486</name>
</gene>
<organism evidence="2 3">
    <name type="scientific">Vanrija pseudolonga</name>
    <dbReference type="NCBI Taxonomy" id="143232"/>
    <lineage>
        <taxon>Eukaryota</taxon>
        <taxon>Fungi</taxon>
        <taxon>Dikarya</taxon>
        <taxon>Basidiomycota</taxon>
        <taxon>Agaricomycotina</taxon>
        <taxon>Tremellomycetes</taxon>
        <taxon>Trichosporonales</taxon>
        <taxon>Trichosporonaceae</taxon>
        <taxon>Vanrija</taxon>
    </lineage>
</organism>
<protein>
    <recommendedName>
        <fullName evidence="4">Peptidoglycan binding-like domain-containing protein</fullName>
    </recommendedName>
</protein>
<keyword evidence="1" id="KW-0732">Signal</keyword>
<evidence type="ECO:0000313" key="3">
    <source>
        <dbReference type="Proteomes" id="UP000827549"/>
    </source>
</evidence>
<keyword evidence="3" id="KW-1185">Reference proteome</keyword>
<dbReference type="GeneID" id="87806728"/>
<dbReference type="InterPro" id="IPR036365">
    <property type="entry name" value="PGBD-like_sf"/>
</dbReference>
<name>A0AAF0Y4G7_9TREE</name>
<dbReference type="EMBL" id="CP086715">
    <property type="protein sequence ID" value="WOO79970.1"/>
    <property type="molecule type" value="Genomic_DNA"/>
</dbReference>
<feature type="chain" id="PRO_5042124110" description="Peptidoglycan binding-like domain-containing protein" evidence="1">
    <location>
        <begin position="17"/>
        <end position="207"/>
    </location>
</feature>
<dbReference type="SUPFAM" id="SSF47090">
    <property type="entry name" value="PGBD-like"/>
    <property type="match status" value="1"/>
</dbReference>
<accession>A0AAF0Y4G7</accession>
<dbReference type="Gene3D" id="1.10.101.10">
    <property type="entry name" value="PGBD-like superfamily/PGBD"/>
    <property type="match status" value="1"/>
</dbReference>